<comment type="caution">
    <text evidence="5">The sequence shown here is derived from an EMBL/GenBank/DDBJ whole genome shotgun (WGS) entry which is preliminary data.</text>
</comment>
<comment type="similarity">
    <text evidence="1">Belongs to the glycosyl hydrolase 13 family.</text>
</comment>
<reference evidence="5 6" key="1">
    <citation type="submission" date="2020-08" db="EMBL/GenBank/DDBJ databases">
        <title>Genomic Encyclopedia of Type Strains, Phase III (KMG-III): the genomes of soil and plant-associated and newly described type strains.</title>
        <authorList>
            <person name="Whitman W."/>
        </authorList>
    </citation>
    <scope>NUCLEOTIDE SEQUENCE [LARGE SCALE GENOMIC DNA]</scope>
    <source>
        <strain evidence="5 6">CECT 3271</strain>
    </source>
</reference>
<dbReference type="EMBL" id="JACJIE010000001">
    <property type="protein sequence ID" value="MBA8942238.1"/>
    <property type="molecule type" value="Genomic_DNA"/>
</dbReference>
<dbReference type="Gene3D" id="3.90.400.10">
    <property type="entry name" value="Oligo-1,6-glucosidase, Domain 2"/>
    <property type="match status" value="1"/>
</dbReference>
<dbReference type="InterPro" id="IPR017853">
    <property type="entry name" value="GH"/>
</dbReference>
<dbReference type="Proteomes" id="UP000530412">
    <property type="component" value="Unassembled WGS sequence"/>
</dbReference>
<keyword evidence="2 5" id="KW-0378">Hydrolase</keyword>
<evidence type="ECO:0000313" key="5">
    <source>
        <dbReference type="EMBL" id="MBA8942238.1"/>
    </source>
</evidence>
<feature type="domain" description="Glycosyl hydrolase family 13 catalytic" evidence="4">
    <location>
        <begin position="20"/>
        <end position="407"/>
    </location>
</feature>
<dbReference type="Gene3D" id="3.20.20.80">
    <property type="entry name" value="Glycosidases"/>
    <property type="match status" value="2"/>
</dbReference>
<evidence type="ECO:0000256" key="3">
    <source>
        <dbReference type="ARBA" id="ARBA00023295"/>
    </source>
</evidence>
<evidence type="ECO:0000256" key="1">
    <source>
        <dbReference type="ARBA" id="ARBA00008061"/>
    </source>
</evidence>
<dbReference type="InterPro" id="IPR045857">
    <property type="entry name" value="O16G_dom_2"/>
</dbReference>
<evidence type="ECO:0000313" key="6">
    <source>
        <dbReference type="Proteomes" id="UP000530412"/>
    </source>
</evidence>
<dbReference type="RefSeq" id="WP_202432250.1">
    <property type="nucleotide sequence ID" value="NZ_BMSU01000005.1"/>
</dbReference>
<dbReference type="InterPro" id="IPR006047">
    <property type="entry name" value="GH13_cat_dom"/>
</dbReference>
<dbReference type="GO" id="GO:0009313">
    <property type="term" value="P:oligosaccharide catabolic process"/>
    <property type="evidence" value="ECO:0007669"/>
    <property type="project" value="TreeGrafter"/>
</dbReference>
<dbReference type="SUPFAM" id="SSF51445">
    <property type="entry name" value="(Trans)glycosidases"/>
    <property type="match status" value="1"/>
</dbReference>
<keyword evidence="3 5" id="KW-0326">Glycosidase</keyword>
<evidence type="ECO:0000259" key="4">
    <source>
        <dbReference type="SMART" id="SM00642"/>
    </source>
</evidence>
<dbReference type="PANTHER" id="PTHR10357:SF179">
    <property type="entry name" value="NEUTRAL AND BASIC AMINO ACID TRANSPORT PROTEIN RBAT"/>
    <property type="match status" value="1"/>
</dbReference>
<dbReference type="EC" id="3.2.1.20" evidence="5"/>
<proteinExistence type="inferred from homology"/>
<accession>A0AA40S9F5</accession>
<dbReference type="CDD" id="cd11331">
    <property type="entry name" value="AmyAc_OligoGlu_like"/>
    <property type="match status" value="1"/>
</dbReference>
<name>A0AA40S9F5_9ACTN</name>
<gene>
    <name evidence="5" type="ORF">FHS33_000627</name>
</gene>
<evidence type="ECO:0000256" key="2">
    <source>
        <dbReference type="ARBA" id="ARBA00022801"/>
    </source>
</evidence>
<dbReference type="Pfam" id="PF00128">
    <property type="entry name" value="Alpha-amylase"/>
    <property type="match status" value="1"/>
</dbReference>
<dbReference type="SMART" id="SM00642">
    <property type="entry name" value="Aamy"/>
    <property type="match status" value="1"/>
</dbReference>
<protein>
    <submittedName>
        <fullName evidence="5">Alpha-glucosidase</fullName>
        <ecNumber evidence="5">3.2.1.20</ecNumber>
    </submittedName>
</protein>
<organism evidence="5 6">
    <name type="scientific">Streptomyces calvus</name>
    <dbReference type="NCBI Taxonomy" id="67282"/>
    <lineage>
        <taxon>Bacteria</taxon>
        <taxon>Bacillati</taxon>
        <taxon>Actinomycetota</taxon>
        <taxon>Actinomycetes</taxon>
        <taxon>Kitasatosporales</taxon>
        <taxon>Streptomycetaceae</taxon>
        <taxon>Streptomyces</taxon>
    </lineage>
</organism>
<dbReference type="GO" id="GO:0004558">
    <property type="term" value="F:alpha-1,4-glucosidase activity"/>
    <property type="evidence" value="ECO:0007669"/>
    <property type="project" value="UniProtKB-EC"/>
</dbReference>
<dbReference type="AlphaFoldDB" id="A0AA40S9F5"/>
<dbReference type="GO" id="GO:0004556">
    <property type="term" value="F:alpha-amylase activity"/>
    <property type="evidence" value="ECO:0007669"/>
    <property type="project" value="TreeGrafter"/>
</dbReference>
<dbReference type="PANTHER" id="PTHR10357">
    <property type="entry name" value="ALPHA-AMYLASE FAMILY MEMBER"/>
    <property type="match status" value="1"/>
</dbReference>
<dbReference type="FunFam" id="3.90.400.10:FF:000002">
    <property type="entry name" value="Sucrose isomerase"/>
    <property type="match status" value="1"/>
</dbReference>
<sequence length="578" mass="63803">MKGRHRPMDTDWWRTAVIYQIYPRSFADSGGDGIGDLAGITGRLDHLVDLGVDAVWISPFYRSPMRDFGYDVSDHRAVDPLFGDLDDFRRLLGEAHRRGLRVLVDLVPNHTSSDHPWFQESAEGRDSARRDWYVWRDPAPGGGPPNNWLSVFGGGPAWTFDERSGQYYLHSFLPSMPDLNWRNPAVEQAMFDVVRFWLDLGVDGFRVDCAHFVMKDPLLRDNPPAAQGAQAMHRPYGAYDEQVHVHDKGHADVHAVYRRLRALLDSYTGGSSRIAIGEVHVFDWEEWAGYYGAELDELHIPFNFGLLRAKWDAAEVTELVRAVEQALPPGAWPNWVVGNHDEPRVASRLGAAQARVAMLLTLTLRGTPTLYYGDELGLPDAHVPPHLAQDPWARTAAGLGLGRDPQRSPMLWHNAPNAGFTADTATPWLPLAADPATHSVAAQWERPGSMLLFTRSALHLRRSLPALHRGDQRLLDALPDGVVGYVRYAGRTAALVLLNLTGSEIRVSRKVLDGLRGFEELLGHVLHTVLSTVDRPAGRVEWPLLLRGNEGLVLVPPAAADGSATGGSGAVEAAEDGG</sequence>